<dbReference type="PANTHER" id="PTHR46082:SF6">
    <property type="entry name" value="AAA+ ATPASE DOMAIN-CONTAINING PROTEIN-RELATED"/>
    <property type="match status" value="1"/>
</dbReference>
<evidence type="ECO:0000313" key="1">
    <source>
        <dbReference type="EMBL" id="OCK73098.1"/>
    </source>
</evidence>
<protein>
    <recommendedName>
        <fullName evidence="3">Kinesin light chain</fullName>
    </recommendedName>
</protein>
<evidence type="ECO:0008006" key="3">
    <source>
        <dbReference type="Google" id="ProtNLM"/>
    </source>
</evidence>
<dbReference type="OrthoDB" id="5986190at2759"/>
<dbReference type="PANTHER" id="PTHR46082">
    <property type="entry name" value="ATP/GTP-BINDING PROTEIN-RELATED"/>
    <property type="match status" value="1"/>
</dbReference>
<accession>A0A8E2J8B5</accession>
<name>A0A8E2J8B5_9PEZI</name>
<evidence type="ECO:0000313" key="2">
    <source>
        <dbReference type="Proteomes" id="UP000250266"/>
    </source>
</evidence>
<gene>
    <name evidence="1" type="ORF">K432DRAFT_313740</name>
</gene>
<sequence>MANLASTFWNQGRWMEAEDLQKQELEICSRVLGKEHPDTLISMENLAWILKYQDRYDECMELMVTCVHLREKILGVDHPYTISSLATLSTWETQLAISK</sequence>
<proteinExistence type="predicted"/>
<reference evidence="1 2" key="1">
    <citation type="journal article" date="2016" name="Nat. Commun.">
        <title>Ectomycorrhizal ecology is imprinted in the genome of the dominant symbiotic fungus Cenococcum geophilum.</title>
        <authorList>
            <consortium name="DOE Joint Genome Institute"/>
            <person name="Peter M."/>
            <person name="Kohler A."/>
            <person name="Ohm R.A."/>
            <person name="Kuo A."/>
            <person name="Krutzmann J."/>
            <person name="Morin E."/>
            <person name="Arend M."/>
            <person name="Barry K.W."/>
            <person name="Binder M."/>
            <person name="Choi C."/>
            <person name="Clum A."/>
            <person name="Copeland A."/>
            <person name="Grisel N."/>
            <person name="Haridas S."/>
            <person name="Kipfer T."/>
            <person name="LaButti K."/>
            <person name="Lindquist E."/>
            <person name="Lipzen A."/>
            <person name="Maire R."/>
            <person name="Meier B."/>
            <person name="Mihaltcheva S."/>
            <person name="Molinier V."/>
            <person name="Murat C."/>
            <person name="Poggeler S."/>
            <person name="Quandt C.A."/>
            <person name="Sperisen C."/>
            <person name="Tritt A."/>
            <person name="Tisserant E."/>
            <person name="Crous P.W."/>
            <person name="Henrissat B."/>
            <person name="Nehls U."/>
            <person name="Egli S."/>
            <person name="Spatafora J.W."/>
            <person name="Grigoriev I.V."/>
            <person name="Martin F.M."/>
        </authorList>
    </citation>
    <scope>NUCLEOTIDE SEQUENCE [LARGE SCALE GENOMIC DNA]</scope>
    <source>
        <strain evidence="1 2">CBS 459.81</strain>
    </source>
</reference>
<keyword evidence="2" id="KW-1185">Reference proteome</keyword>
<dbReference type="SUPFAM" id="SSF48452">
    <property type="entry name" value="TPR-like"/>
    <property type="match status" value="1"/>
</dbReference>
<dbReference type="EMBL" id="KV745972">
    <property type="protein sequence ID" value="OCK73098.1"/>
    <property type="molecule type" value="Genomic_DNA"/>
</dbReference>
<organism evidence="1 2">
    <name type="scientific">Lepidopterella palustris CBS 459.81</name>
    <dbReference type="NCBI Taxonomy" id="1314670"/>
    <lineage>
        <taxon>Eukaryota</taxon>
        <taxon>Fungi</taxon>
        <taxon>Dikarya</taxon>
        <taxon>Ascomycota</taxon>
        <taxon>Pezizomycotina</taxon>
        <taxon>Dothideomycetes</taxon>
        <taxon>Pleosporomycetidae</taxon>
        <taxon>Mytilinidiales</taxon>
        <taxon>Argynnaceae</taxon>
        <taxon>Lepidopterella</taxon>
    </lineage>
</organism>
<dbReference type="Gene3D" id="1.25.40.10">
    <property type="entry name" value="Tetratricopeptide repeat domain"/>
    <property type="match status" value="1"/>
</dbReference>
<dbReference type="InterPro" id="IPR053137">
    <property type="entry name" value="NLR-like"/>
</dbReference>
<dbReference type="AlphaFoldDB" id="A0A8E2J8B5"/>
<dbReference type="InterPro" id="IPR011990">
    <property type="entry name" value="TPR-like_helical_dom_sf"/>
</dbReference>
<dbReference type="Proteomes" id="UP000250266">
    <property type="component" value="Unassembled WGS sequence"/>
</dbReference>
<dbReference type="Pfam" id="PF13424">
    <property type="entry name" value="TPR_12"/>
    <property type="match status" value="1"/>
</dbReference>